<evidence type="ECO:0000256" key="2">
    <source>
        <dbReference type="SAM" id="SignalP"/>
    </source>
</evidence>
<name>A0A927R7Y7_9ACTN</name>
<keyword evidence="2" id="KW-0732">Signal</keyword>
<dbReference type="RefSeq" id="WP_192750276.1">
    <property type="nucleotide sequence ID" value="NZ_BAABJL010000025.1"/>
</dbReference>
<gene>
    <name evidence="3" type="ORF">HEB94_002940</name>
</gene>
<dbReference type="EMBL" id="JADBEM010000001">
    <property type="protein sequence ID" value="MBE1606092.1"/>
    <property type="molecule type" value="Genomic_DNA"/>
</dbReference>
<feature type="signal peptide" evidence="2">
    <location>
        <begin position="1"/>
        <end position="30"/>
    </location>
</feature>
<comment type="caution">
    <text evidence="3">The sequence shown here is derived from an EMBL/GenBank/DDBJ whole genome shotgun (WGS) entry which is preliminary data.</text>
</comment>
<sequence>MPVCRYGRRGGVALAALVAAFALLGGCAGAASHHAESTGTPAAADPVRRTTPAARTNLDCQPTSTPVSSTPGGGPRIVDATALDCAVAPGGAPARFQVTVANPTRKAYERAGLTFSYGYSAWGDDPNALRIEYHHGGTWTRLPMHWTNPDEPELVESGAMHVDLPPRSTTTYDVRFALPAGYVPEAGVVSFGGGVILDLPGQTRQRHASSVRGPVFALDPPRGTPVNLNVPRAARPGGGPVEFAAEVDNPTGRAYDRTALDLRIDGVADDRTTLEMFRDGGWHPITLRTSADHVVGTIADGLTVPAGYRHTYRLRVRLLPGAIRTGGANPRMSLRLRDLTAKDADLGTAERLLHVVLPTVQVQLPQEIRAPGAVEFLLSIENATGVALPSVKVRLTITNPPTRDGLTVAYRPAGRSAPWTSLQLGAGANGTHAWTAELPPPRADGTPAGLRAAYDVRIELAKWNAETGNLLHVAAVLVLDDGSPVSASTEGDPANAYIGVRSD</sequence>
<dbReference type="Proteomes" id="UP000638648">
    <property type="component" value="Unassembled WGS sequence"/>
</dbReference>
<feature type="region of interest" description="Disordered" evidence="1">
    <location>
        <begin position="53"/>
        <end position="73"/>
    </location>
</feature>
<accession>A0A927R7Y7</accession>
<organism evidence="3 4">
    <name type="scientific">Actinopolymorpha pittospori</name>
    <dbReference type="NCBI Taxonomy" id="648752"/>
    <lineage>
        <taxon>Bacteria</taxon>
        <taxon>Bacillati</taxon>
        <taxon>Actinomycetota</taxon>
        <taxon>Actinomycetes</taxon>
        <taxon>Propionibacteriales</taxon>
        <taxon>Actinopolymorphaceae</taxon>
        <taxon>Actinopolymorpha</taxon>
    </lineage>
</organism>
<evidence type="ECO:0000313" key="4">
    <source>
        <dbReference type="Proteomes" id="UP000638648"/>
    </source>
</evidence>
<evidence type="ECO:0000256" key="1">
    <source>
        <dbReference type="SAM" id="MobiDB-lite"/>
    </source>
</evidence>
<protein>
    <submittedName>
        <fullName evidence="3">Uncharacterized protein</fullName>
    </submittedName>
</protein>
<feature type="compositionally biased region" description="Polar residues" evidence="1">
    <location>
        <begin position="58"/>
        <end position="70"/>
    </location>
</feature>
<dbReference type="AlphaFoldDB" id="A0A927R7Y7"/>
<keyword evidence="4" id="KW-1185">Reference proteome</keyword>
<feature type="chain" id="PRO_5037526499" evidence="2">
    <location>
        <begin position="31"/>
        <end position="503"/>
    </location>
</feature>
<dbReference type="PROSITE" id="PS51257">
    <property type="entry name" value="PROKAR_LIPOPROTEIN"/>
    <property type="match status" value="1"/>
</dbReference>
<evidence type="ECO:0000313" key="3">
    <source>
        <dbReference type="EMBL" id="MBE1606092.1"/>
    </source>
</evidence>
<proteinExistence type="predicted"/>
<reference evidence="3" key="1">
    <citation type="submission" date="2020-10" db="EMBL/GenBank/DDBJ databases">
        <title>Sequencing the genomes of 1000 actinobacteria strains.</title>
        <authorList>
            <person name="Klenk H.-P."/>
        </authorList>
    </citation>
    <scope>NUCLEOTIDE SEQUENCE</scope>
    <source>
        <strain evidence="3">DSM 45354</strain>
    </source>
</reference>